<dbReference type="InterPro" id="IPR018393">
    <property type="entry name" value="NADHpl_OxRdtase_5_subgr"/>
</dbReference>
<evidence type="ECO:0000256" key="15">
    <source>
        <dbReference type="ARBA" id="ARBA00049551"/>
    </source>
</evidence>
<feature type="transmembrane region" description="Helical" evidence="16">
    <location>
        <begin position="80"/>
        <end position="101"/>
    </location>
</feature>
<feature type="transmembrane region" description="Helical" evidence="16">
    <location>
        <begin position="407"/>
        <end position="432"/>
    </location>
</feature>
<keyword evidence="12 16" id="KW-0830">Ubiquinone</keyword>
<keyword evidence="5" id="KW-0679">Respiratory chain</keyword>
<dbReference type="InterPro" id="IPR010934">
    <property type="entry name" value="NADH_DH_su5_C"/>
</dbReference>
<feature type="transmembrane region" description="Helical" evidence="16">
    <location>
        <begin position="334"/>
        <end position="351"/>
    </location>
</feature>
<feature type="transmembrane region" description="Helical" evidence="16">
    <location>
        <begin position="137"/>
        <end position="155"/>
    </location>
</feature>
<feature type="transmembrane region" description="Helical" evidence="16">
    <location>
        <begin position="302"/>
        <end position="322"/>
    </location>
</feature>
<evidence type="ECO:0000256" key="12">
    <source>
        <dbReference type="ARBA" id="ARBA00023075"/>
    </source>
</evidence>
<evidence type="ECO:0000256" key="10">
    <source>
        <dbReference type="ARBA" id="ARBA00022989"/>
    </source>
</evidence>
<comment type="subcellular location">
    <subcellularLocation>
        <location evidence="1">Mitochondrion inner membrane</location>
        <topology evidence="1">Multi-pass membrane protein</topology>
    </subcellularLocation>
</comment>
<feature type="transmembrane region" description="Helical" evidence="16">
    <location>
        <begin position="176"/>
        <end position="201"/>
    </location>
</feature>
<dbReference type="Pfam" id="PF06455">
    <property type="entry name" value="NADH5_C"/>
    <property type="match status" value="1"/>
</dbReference>
<feature type="transmembrane region" description="Helical" evidence="16">
    <location>
        <begin position="363"/>
        <end position="387"/>
    </location>
</feature>
<dbReference type="PRINTS" id="PR01434">
    <property type="entry name" value="NADHDHGNASE5"/>
</dbReference>
<evidence type="ECO:0000259" key="17">
    <source>
        <dbReference type="Pfam" id="PF00361"/>
    </source>
</evidence>
<feature type="transmembrane region" description="Helical" evidence="16">
    <location>
        <begin position="244"/>
        <end position="262"/>
    </location>
</feature>
<evidence type="ECO:0000256" key="1">
    <source>
        <dbReference type="ARBA" id="ARBA00004448"/>
    </source>
</evidence>
<dbReference type="EMBL" id="JX089978">
    <property type="protein sequence ID" value="AGE65905.1"/>
    <property type="molecule type" value="Genomic_DNA"/>
</dbReference>
<keyword evidence="9" id="KW-0249">Electron transport</keyword>
<dbReference type="CTD" id="4540"/>
<dbReference type="InterPro" id="IPR001516">
    <property type="entry name" value="Proton_antipo_N"/>
</dbReference>
<feature type="transmembrane region" description="Helical" evidence="16">
    <location>
        <begin position="489"/>
        <end position="509"/>
    </location>
</feature>
<evidence type="ECO:0000256" key="3">
    <source>
        <dbReference type="ARBA" id="ARBA00021096"/>
    </source>
</evidence>
<dbReference type="GO" id="GO:0008137">
    <property type="term" value="F:NADH dehydrogenase (ubiquinone) activity"/>
    <property type="evidence" value="ECO:0007669"/>
    <property type="project" value="UniProtKB-EC"/>
</dbReference>
<comment type="similarity">
    <text evidence="16">Belongs to the complex I subunit 5 family.</text>
</comment>
<protein>
    <recommendedName>
        <fullName evidence="3 16">NADH-ubiquinone oxidoreductase chain 5</fullName>
        <ecNumber evidence="2 16">7.1.1.2</ecNumber>
    </recommendedName>
</protein>
<evidence type="ECO:0000256" key="13">
    <source>
        <dbReference type="ARBA" id="ARBA00023128"/>
    </source>
</evidence>
<keyword evidence="11 16" id="KW-0520">NAD</keyword>
<feature type="transmembrane region" description="Helical" evidence="16">
    <location>
        <begin position="113"/>
        <end position="131"/>
    </location>
</feature>
<keyword evidence="14 16" id="KW-0472">Membrane</keyword>
<dbReference type="GO" id="GO:0003954">
    <property type="term" value="F:NADH dehydrogenase activity"/>
    <property type="evidence" value="ECO:0007669"/>
    <property type="project" value="TreeGrafter"/>
</dbReference>
<keyword evidence="8" id="KW-1278">Translocase</keyword>
<dbReference type="NCBIfam" id="TIGR01974">
    <property type="entry name" value="NDH_I_L"/>
    <property type="match status" value="1"/>
</dbReference>
<evidence type="ECO:0000259" key="19">
    <source>
        <dbReference type="Pfam" id="PF06455"/>
    </source>
</evidence>
<dbReference type="Pfam" id="PF00662">
    <property type="entry name" value="Proton_antipo_N"/>
    <property type="match status" value="1"/>
</dbReference>
<organism evidence="20">
    <name type="scientific">Hydra sinensis</name>
    <dbReference type="NCBI Taxonomy" id="570418"/>
    <lineage>
        <taxon>Eukaryota</taxon>
        <taxon>Metazoa</taxon>
        <taxon>Cnidaria</taxon>
        <taxon>Hydrozoa</taxon>
        <taxon>Hydroidolina</taxon>
        <taxon>Anthoathecata</taxon>
        <taxon>Aplanulata</taxon>
        <taxon>Hydridae</taxon>
        <taxon>Hydra</taxon>
    </lineage>
</organism>
<gene>
    <name evidence="20" type="primary">ND5</name>
</gene>
<evidence type="ECO:0000313" key="20">
    <source>
        <dbReference type="EMBL" id="AGE65905.1"/>
    </source>
</evidence>
<dbReference type="PANTHER" id="PTHR42829">
    <property type="entry name" value="NADH-UBIQUINONE OXIDOREDUCTASE CHAIN 5"/>
    <property type="match status" value="1"/>
</dbReference>
<dbReference type="EC" id="7.1.1.2" evidence="2 16"/>
<evidence type="ECO:0000256" key="6">
    <source>
        <dbReference type="ARBA" id="ARBA00022692"/>
    </source>
</evidence>
<keyword evidence="7" id="KW-0999">Mitochondrion inner membrane</keyword>
<evidence type="ECO:0000256" key="2">
    <source>
        <dbReference type="ARBA" id="ARBA00012944"/>
    </source>
</evidence>
<proteinExistence type="inferred from homology"/>
<sequence length="610" mass="70808">MNIILIILPLISSVLCGLFGRFLGIKGVKVVSLIIMFIVFLDSWIIFYESNFNNYFNYYYINSWFNLGLFNCSFTFKFDLITNNMIILVSTISFFVHIFSYDYMKSDPHLPRFISYLSLFTFFMLVLITSANLIQLFIGWEGVGLCSYLLINFWYNRIQANKSAIKAMVINKIGDIGFLWAILLLWILCGSLEISDIILILSNKNNSINLFIPLLLLLIGIMGKSAQLGLHIWLPDAMEGPTPVSALIHAATMVTAGVLLIIRMSPLFELNSSILILVIIIGSLTSFFSATIGMVQNDLKKVIAYSTCSQLGYMIWYVGFYYNISLFHLINHGFFKALYFLSAGSIIHFMNDEQDIRKYGSLITFNPIIFIFIFVGSIALMGLPFLSGFYSKDLIIEIGQCSYFLTFSFWLSLIAVFFTSFYSIRLIFFIFLKNPQETKHNFMNSYKDNYKIIIVLSLLTVLSIISGYIFQYIIIKDNFLLIINNFNKILPLTFTILGIIYCILLYFNYNNIWYFCLNKNIKLLAQLVFHMWLLDAMINNYFFRKFLFIGYSITYKLIDNQILEYLGPFYVHNKIIFSSNKLSKFYINNIYSYLLSSFIFFIFFILIFIS</sequence>
<dbReference type="PANTHER" id="PTHR42829:SF2">
    <property type="entry name" value="NADH-UBIQUINONE OXIDOREDUCTASE CHAIN 5"/>
    <property type="match status" value="1"/>
</dbReference>
<feature type="transmembrane region" description="Helical" evidence="16">
    <location>
        <begin position="30"/>
        <end position="48"/>
    </location>
</feature>
<evidence type="ECO:0000256" key="14">
    <source>
        <dbReference type="ARBA" id="ARBA00023136"/>
    </source>
</evidence>
<feature type="transmembrane region" description="Helical" evidence="16">
    <location>
        <begin position="590"/>
        <end position="609"/>
    </location>
</feature>
<dbReference type="Pfam" id="PF00361">
    <property type="entry name" value="Proton_antipo_M"/>
    <property type="match status" value="1"/>
</dbReference>
<evidence type="ECO:0000256" key="5">
    <source>
        <dbReference type="ARBA" id="ARBA00022660"/>
    </source>
</evidence>
<evidence type="ECO:0000256" key="9">
    <source>
        <dbReference type="ARBA" id="ARBA00022982"/>
    </source>
</evidence>
<dbReference type="InterPro" id="IPR001750">
    <property type="entry name" value="ND/Mrp_TM"/>
</dbReference>
<evidence type="ECO:0000256" key="11">
    <source>
        <dbReference type="ARBA" id="ARBA00023027"/>
    </source>
</evidence>
<feature type="transmembrane region" description="Helical" evidence="16">
    <location>
        <begin position="6"/>
        <end position="23"/>
    </location>
</feature>
<name>R4IXA8_9CNID</name>
<keyword evidence="10 16" id="KW-1133">Transmembrane helix</keyword>
<dbReference type="NCBIfam" id="NF005141">
    <property type="entry name" value="PRK06590.1"/>
    <property type="match status" value="1"/>
</dbReference>
<evidence type="ECO:0000259" key="18">
    <source>
        <dbReference type="Pfam" id="PF00662"/>
    </source>
</evidence>
<dbReference type="RefSeq" id="YP_008081027.1">
    <property type="nucleotide sequence ID" value="NC_021406.1"/>
</dbReference>
<evidence type="ECO:0000256" key="4">
    <source>
        <dbReference type="ARBA" id="ARBA00022448"/>
    </source>
</evidence>
<dbReference type="GeneID" id="15822560"/>
<evidence type="ECO:0000256" key="7">
    <source>
        <dbReference type="ARBA" id="ARBA00022792"/>
    </source>
</evidence>
<feature type="transmembrane region" description="Helical" evidence="16">
    <location>
        <begin position="274"/>
        <end position="295"/>
    </location>
</feature>
<keyword evidence="6 16" id="KW-0812">Transmembrane</keyword>
<dbReference type="GO" id="GO:0042773">
    <property type="term" value="P:ATP synthesis coupled electron transport"/>
    <property type="evidence" value="ECO:0007669"/>
    <property type="project" value="InterPro"/>
</dbReference>
<feature type="transmembrane region" description="Helical" evidence="16">
    <location>
        <begin position="452"/>
        <end position="474"/>
    </location>
</feature>
<keyword evidence="13 16" id="KW-0496">Mitochondrion</keyword>
<feature type="domain" description="NADH:quinone oxidoreductase/Mrp antiporter transmembrane" evidence="17">
    <location>
        <begin position="130"/>
        <end position="410"/>
    </location>
</feature>
<comment type="function">
    <text evidence="16">Core subunit of the mitochondrial membrane respiratory chain NADH dehydrogenase (Complex I) which catalyzes electron transfer from NADH through the respiratory chain, using ubiquinone as an electron acceptor. Essential for the catalytic activity and assembly of complex I.</text>
</comment>
<evidence type="ECO:0000256" key="8">
    <source>
        <dbReference type="ARBA" id="ARBA00022967"/>
    </source>
</evidence>
<feature type="domain" description="NADH dehydrogenase subunit 5 C-terminal" evidence="19">
    <location>
        <begin position="422"/>
        <end position="607"/>
    </location>
</feature>
<dbReference type="GO" id="GO:0015990">
    <property type="term" value="P:electron transport coupled proton transport"/>
    <property type="evidence" value="ECO:0007669"/>
    <property type="project" value="TreeGrafter"/>
</dbReference>
<evidence type="ECO:0000256" key="16">
    <source>
        <dbReference type="RuleBase" id="RU003404"/>
    </source>
</evidence>
<accession>R4IXA8</accession>
<feature type="transmembrane region" description="Helical" evidence="16">
    <location>
        <begin position="207"/>
        <end position="223"/>
    </location>
</feature>
<dbReference type="InterPro" id="IPR003945">
    <property type="entry name" value="NU5C-like"/>
</dbReference>
<geneLocation type="mitochondrion" evidence="20"/>
<reference evidence="20" key="1">
    <citation type="journal article" date="2014" name="Mitochondrial DNA">
        <title>The complete mitochondrial genome of Chinese green hydra, Hydra sinensis (Hydroida: Hydridae).</title>
        <authorList>
            <person name="Pan H.C."/>
            <person name="Qian X.C."/>
            <person name="Li P."/>
            <person name="Li X.F."/>
            <person name="Wang A.T."/>
        </authorList>
    </citation>
    <scope>NUCLEOTIDE SEQUENCE</scope>
</reference>
<feature type="domain" description="NADH-Ubiquinone oxidoreductase (complex I) chain 5 N-terminal" evidence="18">
    <location>
        <begin position="64"/>
        <end position="113"/>
    </location>
</feature>
<comment type="catalytic activity">
    <reaction evidence="15 16">
        <text>a ubiquinone + NADH + 5 H(+)(in) = a ubiquinol + NAD(+) + 4 H(+)(out)</text>
        <dbReference type="Rhea" id="RHEA:29091"/>
        <dbReference type="Rhea" id="RHEA-COMP:9565"/>
        <dbReference type="Rhea" id="RHEA-COMP:9566"/>
        <dbReference type="ChEBI" id="CHEBI:15378"/>
        <dbReference type="ChEBI" id="CHEBI:16389"/>
        <dbReference type="ChEBI" id="CHEBI:17976"/>
        <dbReference type="ChEBI" id="CHEBI:57540"/>
        <dbReference type="ChEBI" id="CHEBI:57945"/>
        <dbReference type="EC" id="7.1.1.2"/>
    </reaction>
</comment>
<keyword evidence="4 16" id="KW-0813">Transport</keyword>
<dbReference type="GO" id="GO:0005743">
    <property type="term" value="C:mitochondrial inner membrane"/>
    <property type="evidence" value="ECO:0007669"/>
    <property type="project" value="UniProtKB-SubCell"/>
</dbReference>
<dbReference type="AlphaFoldDB" id="R4IXA8"/>